<keyword evidence="3" id="KW-0694">RNA-binding</keyword>
<feature type="domain" description="THUMP" evidence="5">
    <location>
        <begin position="48"/>
        <end position="158"/>
    </location>
</feature>
<dbReference type="KEGG" id="mri:Mal4_18930"/>
<evidence type="ECO:0000313" key="7">
    <source>
        <dbReference type="Proteomes" id="UP000320496"/>
    </source>
</evidence>
<evidence type="ECO:0000256" key="3">
    <source>
        <dbReference type="PROSITE-ProRule" id="PRU00529"/>
    </source>
</evidence>
<dbReference type="AlphaFoldDB" id="A0A517Z517"/>
<dbReference type="CDD" id="cd11715">
    <property type="entry name" value="THUMP_AdoMetMT"/>
    <property type="match status" value="1"/>
</dbReference>
<evidence type="ECO:0000256" key="4">
    <source>
        <dbReference type="SAM" id="MobiDB-lite"/>
    </source>
</evidence>
<keyword evidence="2 6" id="KW-0808">Transferase</keyword>
<dbReference type="Pfam" id="PF01170">
    <property type="entry name" value="UPF0020"/>
    <property type="match status" value="1"/>
</dbReference>
<dbReference type="PANTHER" id="PTHR47313">
    <property type="entry name" value="RIBOSOMAL RNA LARGE SUBUNIT METHYLTRANSFERASE K/L"/>
    <property type="match status" value="1"/>
</dbReference>
<feature type="region of interest" description="Disordered" evidence="4">
    <location>
        <begin position="374"/>
        <end position="399"/>
    </location>
</feature>
<dbReference type="PANTHER" id="PTHR47313:SF1">
    <property type="entry name" value="RIBOSOMAL RNA LARGE SUBUNIT METHYLTRANSFERASE K_L"/>
    <property type="match status" value="1"/>
</dbReference>
<dbReference type="Gene3D" id="3.40.50.150">
    <property type="entry name" value="Vaccinia Virus protein VP39"/>
    <property type="match status" value="1"/>
</dbReference>
<dbReference type="SUPFAM" id="SSF53335">
    <property type="entry name" value="S-adenosyl-L-methionine-dependent methyltransferases"/>
    <property type="match status" value="1"/>
</dbReference>
<sequence length="399" mass="44271">MPADHNLSLIATTAFGLEKVVARELQHLGYGQQQIENGRVRFAGDAAAICRANLWLRSADRVLVEVGEFPCTDFGELFDRTTALPWEQWFSAEALFPVRGRSVRSTLASVPDCQKLVKKAIATRLQKIYDQDWCPETGAEYGVEIAMVNDQALLTIDTSGAGLHKRGYRTLVGAAPLRETLAAALVQLSYWNRERPFADPCCGSGTIPIEAALIGRNIAPGLNRSFAAESWSQIPATLWDEARTEARDLIMPPLPIRMIATDIDARALGLARPHAEAAGVADDIHFQARPLSELSSSRPYGCLITNPPYGERLGDHDMLLALYQDMQRVFAELDSWSIYVLTADSQFERAIERKADRRRKLYNARIACTYYQFYGPKPPRRQTPDSSSPAAGDESEPES</sequence>
<dbReference type="GO" id="GO:0070043">
    <property type="term" value="F:rRNA (guanine-N7-)-methyltransferase activity"/>
    <property type="evidence" value="ECO:0007669"/>
    <property type="project" value="TreeGrafter"/>
</dbReference>
<dbReference type="Gene3D" id="3.30.2130.30">
    <property type="match status" value="1"/>
</dbReference>
<evidence type="ECO:0000313" key="6">
    <source>
        <dbReference type="EMBL" id="QDU37578.1"/>
    </source>
</evidence>
<dbReference type="EMBL" id="CP036275">
    <property type="protein sequence ID" value="QDU37578.1"/>
    <property type="molecule type" value="Genomic_DNA"/>
</dbReference>
<keyword evidence="1 6" id="KW-0489">Methyltransferase</keyword>
<organism evidence="6 7">
    <name type="scientific">Maioricimonas rarisocia</name>
    <dbReference type="NCBI Taxonomy" id="2528026"/>
    <lineage>
        <taxon>Bacteria</taxon>
        <taxon>Pseudomonadati</taxon>
        <taxon>Planctomycetota</taxon>
        <taxon>Planctomycetia</taxon>
        <taxon>Planctomycetales</taxon>
        <taxon>Planctomycetaceae</taxon>
        <taxon>Maioricimonas</taxon>
    </lineage>
</organism>
<dbReference type="Pfam" id="PF22020">
    <property type="entry name" value="RlmL_1st"/>
    <property type="match status" value="1"/>
</dbReference>
<dbReference type="GO" id="GO:0008990">
    <property type="term" value="F:rRNA (guanine-N2-)-methyltransferase activity"/>
    <property type="evidence" value="ECO:0007669"/>
    <property type="project" value="TreeGrafter"/>
</dbReference>
<evidence type="ECO:0000259" key="5">
    <source>
        <dbReference type="PROSITE" id="PS51165"/>
    </source>
</evidence>
<dbReference type="GO" id="GO:0003723">
    <property type="term" value="F:RNA binding"/>
    <property type="evidence" value="ECO:0007669"/>
    <property type="project" value="UniProtKB-UniRule"/>
</dbReference>
<gene>
    <name evidence="6" type="primary">rlmL</name>
    <name evidence="6" type="ORF">Mal4_18930</name>
</gene>
<dbReference type="InterPro" id="IPR004114">
    <property type="entry name" value="THUMP_dom"/>
</dbReference>
<name>A0A517Z517_9PLAN</name>
<proteinExistence type="predicted"/>
<dbReference type="InterPro" id="IPR029063">
    <property type="entry name" value="SAM-dependent_MTases_sf"/>
</dbReference>
<accession>A0A517Z517</accession>
<evidence type="ECO:0000256" key="1">
    <source>
        <dbReference type="ARBA" id="ARBA00022603"/>
    </source>
</evidence>
<dbReference type="InterPro" id="IPR000241">
    <property type="entry name" value="RlmKL-like_Mtase"/>
</dbReference>
<dbReference type="OrthoDB" id="9809404at2"/>
<reference evidence="6 7" key="1">
    <citation type="submission" date="2019-02" db="EMBL/GenBank/DDBJ databases">
        <title>Deep-cultivation of Planctomycetes and their phenomic and genomic characterization uncovers novel biology.</title>
        <authorList>
            <person name="Wiegand S."/>
            <person name="Jogler M."/>
            <person name="Boedeker C."/>
            <person name="Pinto D."/>
            <person name="Vollmers J."/>
            <person name="Rivas-Marin E."/>
            <person name="Kohn T."/>
            <person name="Peeters S.H."/>
            <person name="Heuer A."/>
            <person name="Rast P."/>
            <person name="Oberbeckmann S."/>
            <person name="Bunk B."/>
            <person name="Jeske O."/>
            <person name="Meyerdierks A."/>
            <person name="Storesund J.E."/>
            <person name="Kallscheuer N."/>
            <person name="Luecker S."/>
            <person name="Lage O.M."/>
            <person name="Pohl T."/>
            <person name="Merkel B.J."/>
            <person name="Hornburger P."/>
            <person name="Mueller R.-W."/>
            <person name="Bruemmer F."/>
            <person name="Labrenz M."/>
            <person name="Spormann A.M."/>
            <person name="Op den Camp H."/>
            <person name="Overmann J."/>
            <person name="Amann R."/>
            <person name="Jetten M.S.M."/>
            <person name="Mascher T."/>
            <person name="Medema M.H."/>
            <person name="Devos D.P."/>
            <person name="Kaster A.-K."/>
            <person name="Ovreas L."/>
            <person name="Rohde M."/>
            <person name="Galperin M.Y."/>
            <person name="Jogler C."/>
        </authorList>
    </citation>
    <scope>NUCLEOTIDE SEQUENCE [LARGE SCALE GENOMIC DNA]</scope>
    <source>
        <strain evidence="6 7">Mal4</strain>
    </source>
</reference>
<dbReference type="RefSeq" id="WP_145368501.1">
    <property type="nucleotide sequence ID" value="NZ_CP036275.1"/>
</dbReference>
<dbReference type="InterPro" id="IPR054170">
    <property type="entry name" value="RlmL_1st"/>
</dbReference>
<evidence type="ECO:0000256" key="2">
    <source>
        <dbReference type="ARBA" id="ARBA00022679"/>
    </source>
</evidence>
<dbReference type="Pfam" id="PF02926">
    <property type="entry name" value="THUMP"/>
    <property type="match status" value="1"/>
</dbReference>
<keyword evidence="7" id="KW-1185">Reference proteome</keyword>
<dbReference type="Proteomes" id="UP000320496">
    <property type="component" value="Chromosome"/>
</dbReference>
<dbReference type="PROSITE" id="PS51165">
    <property type="entry name" value="THUMP"/>
    <property type="match status" value="1"/>
</dbReference>
<protein>
    <submittedName>
        <fullName evidence="6">Ribosomal RNA large subunit methyltransferase K/L</fullName>
    </submittedName>
</protein>